<dbReference type="NCBIfam" id="TIGR01736">
    <property type="entry name" value="FGAM_synth_II"/>
    <property type="match status" value="1"/>
</dbReference>
<feature type="active site" evidence="11">
    <location>
        <position position="55"/>
    </location>
</feature>
<feature type="domain" description="PurM-like N-terminal" evidence="12">
    <location>
        <begin position="80"/>
        <end position="195"/>
    </location>
</feature>
<dbReference type="PIRSF" id="PIRSF001587">
    <property type="entry name" value="FGAM_synthase_II"/>
    <property type="match status" value="1"/>
</dbReference>
<evidence type="ECO:0000313" key="16">
    <source>
        <dbReference type="EMBL" id="WWC53910.1"/>
    </source>
</evidence>
<feature type="active site" description="Proton acceptor" evidence="11">
    <location>
        <position position="101"/>
    </location>
</feature>
<comment type="caution">
    <text evidence="11">Lacks conserved residue(s) required for the propagation of feature annotation.</text>
</comment>
<dbReference type="InterPro" id="IPR010074">
    <property type="entry name" value="PRibForGlyAmidine_synth_PurL"/>
</dbReference>
<dbReference type="Gene3D" id="3.30.1330.10">
    <property type="entry name" value="PurM-like, N-terminal domain"/>
    <property type="match status" value="2"/>
</dbReference>
<dbReference type="Pfam" id="PF18072">
    <property type="entry name" value="FGAR-AT_linker"/>
    <property type="match status" value="1"/>
</dbReference>
<organism evidence="15 18">
    <name type="scientific">Aerococcus mictus</name>
    <dbReference type="NCBI Taxonomy" id="2976810"/>
    <lineage>
        <taxon>Bacteria</taxon>
        <taxon>Bacillati</taxon>
        <taxon>Bacillota</taxon>
        <taxon>Bacilli</taxon>
        <taxon>Lactobacillales</taxon>
        <taxon>Aerococcaceae</taxon>
        <taxon>Aerococcus</taxon>
    </lineage>
</organism>
<evidence type="ECO:0000256" key="9">
    <source>
        <dbReference type="ARBA" id="ARBA00059671"/>
    </source>
</evidence>
<feature type="binding site" evidence="11">
    <location>
        <position position="122"/>
    </location>
    <ligand>
        <name>substrate</name>
    </ligand>
</feature>
<comment type="similarity">
    <text evidence="11">Belongs to the FGAMS family.</text>
</comment>
<dbReference type="PANTHER" id="PTHR43555:SF1">
    <property type="entry name" value="PHOSPHORIBOSYLFORMYLGLYCINAMIDINE SYNTHASE SUBUNIT PURL"/>
    <property type="match status" value="1"/>
</dbReference>
<feature type="binding site" evidence="11">
    <location>
        <position position="540"/>
    </location>
    <ligand>
        <name>Mg(2+)</name>
        <dbReference type="ChEBI" id="CHEBI:18420"/>
        <label>1</label>
    </ligand>
</feature>
<keyword evidence="4 11" id="KW-0547">Nucleotide-binding</keyword>
<evidence type="ECO:0000313" key="15">
    <source>
        <dbReference type="EMBL" id="MCY3087474.1"/>
    </source>
</evidence>
<feature type="domain" description="PurM-like C-terminal" evidence="13">
    <location>
        <begin position="578"/>
        <end position="713"/>
    </location>
</feature>
<dbReference type="Pfam" id="PF02769">
    <property type="entry name" value="AIRS_C"/>
    <property type="match status" value="2"/>
</dbReference>
<dbReference type="InterPro" id="IPR036676">
    <property type="entry name" value="PurM-like_C_sf"/>
</dbReference>
<feature type="domain" description="Phosphoribosylformylglycinamidine synthase linker" evidence="14">
    <location>
        <begin position="13"/>
        <end position="59"/>
    </location>
</feature>
<dbReference type="EC" id="6.3.5.3" evidence="11"/>
<evidence type="ECO:0000256" key="6">
    <source>
        <dbReference type="ARBA" id="ARBA00022840"/>
    </source>
</evidence>
<evidence type="ECO:0000256" key="8">
    <source>
        <dbReference type="ARBA" id="ARBA00052585"/>
    </source>
</evidence>
<evidence type="ECO:0000259" key="12">
    <source>
        <dbReference type="Pfam" id="PF00586"/>
    </source>
</evidence>
<keyword evidence="7 11" id="KW-0460">Magnesium</keyword>
<evidence type="ECO:0000313" key="18">
    <source>
        <dbReference type="Proteomes" id="UP001069047"/>
    </source>
</evidence>
<feature type="binding site" evidence="11">
    <location>
        <begin position="100"/>
        <end position="103"/>
    </location>
    <ligand>
        <name>substrate</name>
    </ligand>
</feature>
<feature type="binding site" evidence="11">
    <location>
        <position position="502"/>
    </location>
    <ligand>
        <name>ATP</name>
        <dbReference type="ChEBI" id="CHEBI:30616"/>
    </ligand>
</feature>
<dbReference type="NCBIfam" id="NF002290">
    <property type="entry name" value="PRK01213.1"/>
    <property type="match status" value="1"/>
</dbReference>
<dbReference type="GO" id="GO:0005524">
    <property type="term" value="F:ATP binding"/>
    <property type="evidence" value="ECO:0007669"/>
    <property type="project" value="UniProtKB-UniRule"/>
</dbReference>
<accession>A0A1E9PDE3</accession>
<dbReference type="InterPro" id="IPR016188">
    <property type="entry name" value="PurM-like_N"/>
</dbReference>
<dbReference type="Proteomes" id="UP000250354">
    <property type="component" value="Chromosome"/>
</dbReference>
<evidence type="ECO:0000259" key="14">
    <source>
        <dbReference type="Pfam" id="PF18072"/>
    </source>
</evidence>
<comment type="pathway">
    <text evidence="11">Purine metabolism; IMP biosynthesis via de novo pathway; 5-amino-1-(5-phospho-D-ribosyl)imidazole from N(2)-formyl-N(1)-(5-phospho-D-ribosyl)glycinamide: step 1/2.</text>
</comment>
<dbReference type="Pfam" id="PF00586">
    <property type="entry name" value="AIRS"/>
    <property type="match status" value="2"/>
</dbReference>
<evidence type="ECO:0000256" key="1">
    <source>
        <dbReference type="ARBA" id="ARBA00022490"/>
    </source>
</evidence>
<dbReference type="InterPro" id="IPR041609">
    <property type="entry name" value="PurL_linker"/>
</dbReference>
<feature type="binding site" evidence="11">
    <location>
        <position position="97"/>
    </location>
    <ligand>
        <name>ATP</name>
        <dbReference type="ChEBI" id="CHEBI:30616"/>
    </ligand>
</feature>
<evidence type="ECO:0000313" key="17">
    <source>
        <dbReference type="Proteomes" id="UP000250354"/>
    </source>
</evidence>
<comment type="function">
    <text evidence="9 11">Part of the phosphoribosylformylglycinamidine synthase complex involved in the purines biosynthetic pathway. Catalyzes the ATP-dependent conversion of formylglycinamide ribonucleotide (FGAR) and glutamine to yield formylglycinamidine ribonucleotide (FGAM) and glutamate. The FGAM synthase complex is composed of three subunits. PurQ produces an ammonia molecule by converting glutamine to glutamate. PurL transfers the ammonia molecule to FGAR to form FGAM in an ATP-dependent manner. PurS interacts with PurQ and PurL and is thought to assist in the transfer of the ammonia molecule from PurQ to PurL.</text>
</comment>
<feature type="binding site" evidence="11">
    <location>
        <position position="542"/>
    </location>
    <ligand>
        <name>substrate</name>
    </ligand>
</feature>
<dbReference type="PANTHER" id="PTHR43555">
    <property type="entry name" value="PHOSPHORIBOSYLFORMYLGLYCINAMIDINE SYNTHASE SUBUNIT PURL"/>
    <property type="match status" value="1"/>
</dbReference>
<name>A0A1E9PDE3_9LACT</name>
<dbReference type="EMBL" id="CP145132">
    <property type="protein sequence ID" value="WWC53910.1"/>
    <property type="molecule type" value="Genomic_DNA"/>
</dbReference>
<reference evidence="16 17" key="1">
    <citation type="journal article" date="2020" name="J. Bacteriol.">
        <title>Aerococcus urinae Isolated from Women with Lower Urinary Tract Symptoms: In Vitro Aggregation and Genome Analysis.</title>
        <authorList>
            <person name="Hilt E.E."/>
            <person name="Putonti C."/>
            <person name="Thomas-White K."/>
            <person name="Lewis A.L."/>
            <person name="Visick K.L."/>
            <person name="Gilbert N.M."/>
            <person name="Wolfe A.J."/>
        </authorList>
    </citation>
    <scope>NUCLEOTIDE SEQUENCE [LARGE SCALE GENOMIC DNA]</scope>
    <source>
        <strain evidence="16 17">UMB1016</strain>
    </source>
</reference>
<dbReference type="InterPro" id="IPR010918">
    <property type="entry name" value="PurM-like_C_dom"/>
</dbReference>
<dbReference type="GO" id="GO:0004642">
    <property type="term" value="F:phosphoribosylformylglycinamidine synthase activity"/>
    <property type="evidence" value="ECO:0007669"/>
    <property type="project" value="UniProtKB-UniRule"/>
</dbReference>
<feature type="binding site" evidence="11">
    <location>
        <position position="58"/>
    </location>
    <ligand>
        <name>ATP</name>
        <dbReference type="ChEBI" id="CHEBI:30616"/>
    </ligand>
</feature>
<proteinExistence type="inferred from homology"/>
<keyword evidence="1 11" id="KW-0963">Cytoplasm</keyword>
<dbReference type="Gene3D" id="3.90.650.10">
    <property type="entry name" value="PurM-like C-terminal domain"/>
    <property type="match status" value="2"/>
</dbReference>
<keyword evidence="2 11" id="KW-0436">Ligase</keyword>
<feature type="binding site" evidence="11">
    <location>
        <begin position="320"/>
        <end position="322"/>
    </location>
    <ligand>
        <name>substrate</name>
    </ligand>
</feature>
<evidence type="ECO:0000256" key="2">
    <source>
        <dbReference type="ARBA" id="ARBA00022598"/>
    </source>
</evidence>
<evidence type="ECO:0000256" key="3">
    <source>
        <dbReference type="ARBA" id="ARBA00022723"/>
    </source>
</evidence>
<dbReference type="EMBL" id="JAOTMY010000002">
    <property type="protein sequence ID" value="MCY3087474.1"/>
    <property type="molecule type" value="Genomic_DNA"/>
</dbReference>
<comment type="subcellular location">
    <subcellularLocation>
        <location evidence="11">Cytoplasm</location>
    </subcellularLocation>
</comment>
<feature type="binding site" evidence="11">
    <location>
        <position position="246"/>
    </location>
    <ligand>
        <name>substrate</name>
    </ligand>
</feature>
<feature type="binding site" evidence="11">
    <location>
        <position position="123"/>
    </location>
    <ligand>
        <name>Mg(2+)</name>
        <dbReference type="ChEBI" id="CHEBI:18420"/>
        <label>2</label>
    </ligand>
</feature>
<comment type="catalytic activity">
    <reaction evidence="8 11">
        <text>N(2)-formyl-N(1)-(5-phospho-beta-D-ribosyl)glycinamide + L-glutamine + ATP + H2O = 2-formamido-N(1)-(5-O-phospho-beta-D-ribosyl)acetamidine + L-glutamate + ADP + phosphate + H(+)</text>
        <dbReference type="Rhea" id="RHEA:17129"/>
        <dbReference type="ChEBI" id="CHEBI:15377"/>
        <dbReference type="ChEBI" id="CHEBI:15378"/>
        <dbReference type="ChEBI" id="CHEBI:29985"/>
        <dbReference type="ChEBI" id="CHEBI:30616"/>
        <dbReference type="ChEBI" id="CHEBI:43474"/>
        <dbReference type="ChEBI" id="CHEBI:58359"/>
        <dbReference type="ChEBI" id="CHEBI:147286"/>
        <dbReference type="ChEBI" id="CHEBI:147287"/>
        <dbReference type="ChEBI" id="CHEBI:456216"/>
        <dbReference type="EC" id="6.3.5.3"/>
    </reaction>
</comment>
<accession>A0A9Q4DFY9</accession>
<feature type="binding site" evidence="11">
    <location>
        <position position="539"/>
    </location>
    <ligand>
        <name>ATP</name>
        <dbReference type="ChEBI" id="CHEBI:30616"/>
    </ligand>
</feature>
<keyword evidence="3 11" id="KW-0479">Metal-binding</keyword>
<feature type="domain" description="PurM-like N-terminal" evidence="12">
    <location>
        <begin position="445"/>
        <end position="564"/>
    </location>
</feature>
<dbReference type="InterPro" id="IPR036921">
    <property type="entry name" value="PurM-like_N_sf"/>
</dbReference>
<dbReference type="SUPFAM" id="SSF55326">
    <property type="entry name" value="PurM N-terminal domain-like"/>
    <property type="match status" value="2"/>
</dbReference>
<feature type="binding site" evidence="11">
    <location>
        <position position="99"/>
    </location>
    <ligand>
        <name>Mg(2+)</name>
        <dbReference type="ChEBI" id="CHEBI:18420"/>
        <label>1</label>
    </ligand>
</feature>
<gene>
    <name evidence="11 15" type="primary">purL</name>
    <name evidence="16" type="ORF">DBT44_0005760</name>
    <name evidence="15" type="ORF">ODY61_04990</name>
</gene>
<dbReference type="CDD" id="cd02203">
    <property type="entry name" value="PurL_repeat1"/>
    <property type="match status" value="1"/>
</dbReference>
<reference evidence="16" key="3">
    <citation type="submission" date="2024-02" db="EMBL/GenBank/DDBJ databases">
        <authorList>
            <person name="Choi B."/>
        </authorList>
    </citation>
    <scope>NUCLEOTIDE SEQUENCE</scope>
    <source>
        <strain evidence="16">UMB1016</strain>
    </source>
</reference>
<keyword evidence="5 11" id="KW-0658">Purine biosynthesis</keyword>
<evidence type="ECO:0000256" key="10">
    <source>
        <dbReference type="ARBA" id="ARBA00064392"/>
    </source>
</evidence>
<evidence type="ECO:0000256" key="11">
    <source>
        <dbReference type="HAMAP-Rule" id="MF_00420"/>
    </source>
</evidence>
<evidence type="ECO:0000256" key="4">
    <source>
        <dbReference type="ARBA" id="ARBA00022741"/>
    </source>
</evidence>
<dbReference type="FunFam" id="3.90.650.10:FF:000009">
    <property type="entry name" value="Phosphoribosylformylglycinamidine synthase subunit PurL"/>
    <property type="match status" value="1"/>
</dbReference>
<comment type="subunit">
    <text evidence="10 11">Monomer. Part of the FGAM synthase complex composed of 1 PurL, 1 PurQ and 2 PurS subunits.</text>
</comment>
<dbReference type="CDD" id="cd02204">
    <property type="entry name" value="PurL_repeat2"/>
    <property type="match status" value="1"/>
</dbReference>
<protein>
    <recommendedName>
        <fullName evidence="11">Phosphoribosylformylglycinamidine synthase subunit PurL</fullName>
        <shortName evidence="11">FGAM synthase</shortName>
        <ecNumber evidence="11">6.3.5.3</ecNumber>
    </recommendedName>
    <alternativeName>
        <fullName evidence="11">Formylglycinamide ribonucleotide amidotransferase subunit II</fullName>
        <shortName evidence="11">FGAR amidotransferase II</shortName>
        <shortName evidence="11">FGAR-AT II</shortName>
    </alternativeName>
    <alternativeName>
        <fullName evidence="11">Glutamine amidotransferase PurL</fullName>
    </alternativeName>
    <alternativeName>
        <fullName evidence="11">Phosphoribosylformylglycinamidine synthase subunit II</fullName>
    </alternativeName>
</protein>
<dbReference type="AlphaFoldDB" id="A0A1E9PDE3"/>
<reference evidence="15" key="2">
    <citation type="submission" date="2022-09" db="EMBL/GenBank/DDBJ databases">
        <title>Aerococcus urinae taxonomy study.</title>
        <authorList>
            <person name="Christensen J."/>
            <person name="Senneby E."/>
        </authorList>
    </citation>
    <scope>NUCLEOTIDE SEQUENCE</scope>
    <source>
        <strain evidence="15">LUND-41-B12</strain>
    </source>
</reference>
<feature type="domain" description="PurM-like C-terminal" evidence="13">
    <location>
        <begin position="208"/>
        <end position="364"/>
    </location>
</feature>
<evidence type="ECO:0000256" key="7">
    <source>
        <dbReference type="ARBA" id="ARBA00022842"/>
    </source>
</evidence>
<keyword evidence="17" id="KW-1185">Reference proteome</keyword>
<dbReference type="GO" id="GO:0000287">
    <property type="term" value="F:magnesium ion binding"/>
    <property type="evidence" value="ECO:0007669"/>
    <property type="project" value="UniProtKB-UniRule"/>
</dbReference>
<dbReference type="GO" id="GO:0006189">
    <property type="term" value="P:'de novo' IMP biosynthetic process"/>
    <property type="evidence" value="ECO:0007669"/>
    <property type="project" value="UniProtKB-UniRule"/>
</dbReference>
<keyword evidence="6 11" id="KW-0067">ATP-binding</keyword>
<sequence length="744" mass="80446">MKSVSQELSPQAIKESKIYREWSMTDKEYDMVVDILGRLPNYTETGLFAVMWSEHCSYKNTKPVLRKFPSQGPQVLQGPGEGAGIIDIGDGQAVVFKAESHNHPSAVEPYEGAATGVGGIIRDIFSMGARPIALLDSLRFGPLSHQRTKYLFHEIIKGIAGYGNCIGIPTVGGEIAFDDCYQGNPLVNVMCVGLMDQKDIQKGQAAGVGNTIIYVGAKTGRDGIHGATFASAEFNDEEESQRSAVQVGDPFMEKLLLEACLEVIQNCPDELVGIQDMGAAGLVSSSSEMASKAGTGLVLDLDQVPQRESGMTPYEMMLSESQERMLLCVKAGQEEKIKAIFDKYQLEAVVIGRVTDDGRYRLFHKGELVADVPVNALAEDAPEYEHAVIKPAYYQGQDQDQYHAQEKDVNRILQGLLQQATIASKAKVYQTYDSMVRTSTVLGPGSDAAVVRIRGTKKALAMTTDCNARYLRLNPERGGQLAVAEAARNIVASGGQPLAITDCLNFGNPDDPDIFYEIATAAQGISEACRLLNTPVISGNVSLNNESNGQAIYPTPVIGMVGLIKDLSHVTSQDFKHAGDLVYLLGEIRPDFNGSELQVMETGQVSGTLLDFDLDQEKANQAAVLNAIQAGYLASAHDISEGGLGVALAESCFGKNLGIKAKWDREAVDLFAESPSCFVLSVKPEKQADFEASCQAKLTLLGQVTDEDQFYLEAKDQSIDLSVSVLKELWEGALACQLEEQAHS</sequence>
<evidence type="ECO:0000256" key="5">
    <source>
        <dbReference type="ARBA" id="ARBA00022755"/>
    </source>
</evidence>
<dbReference type="HAMAP" id="MF_00420">
    <property type="entry name" value="PurL_2"/>
    <property type="match status" value="1"/>
</dbReference>
<dbReference type="GO" id="GO:0005737">
    <property type="term" value="C:cytoplasm"/>
    <property type="evidence" value="ECO:0007669"/>
    <property type="project" value="UniProtKB-SubCell"/>
</dbReference>
<evidence type="ECO:0000259" key="13">
    <source>
        <dbReference type="Pfam" id="PF02769"/>
    </source>
</evidence>
<dbReference type="FunFam" id="3.30.1330.10:FF:000004">
    <property type="entry name" value="Phosphoribosylformylglycinamidine synthase subunit PurL"/>
    <property type="match status" value="1"/>
</dbReference>
<dbReference type="SUPFAM" id="SSF56042">
    <property type="entry name" value="PurM C-terminal domain-like"/>
    <property type="match status" value="2"/>
</dbReference>
<feature type="binding site" evidence="11">
    <location>
        <position position="276"/>
    </location>
    <ligand>
        <name>Mg(2+)</name>
        <dbReference type="ChEBI" id="CHEBI:18420"/>
        <label>2</label>
    </ligand>
</feature>
<dbReference type="Proteomes" id="UP001069047">
    <property type="component" value="Unassembled WGS sequence"/>
</dbReference>